<accession>A0A2P5ESN8</accession>
<keyword evidence="2" id="KW-1185">Reference proteome</keyword>
<comment type="caution">
    <text evidence="1">The sequence shown here is derived from an EMBL/GenBank/DDBJ whole genome shotgun (WGS) entry which is preliminary data.</text>
</comment>
<dbReference type="EMBL" id="JXTC01000104">
    <property type="protein sequence ID" value="PON88564.1"/>
    <property type="molecule type" value="Genomic_DNA"/>
</dbReference>
<sequence length="82" mass="9467">MEAKTKLCDGFQKFRGLWLKIWGSNFTPNTILFLASISSEGGSTTSLVLELRRQRYHFSRSWKRGVRGEREVSSKELGIEEK</sequence>
<name>A0A2P5ESN8_TREOI</name>
<evidence type="ECO:0000313" key="1">
    <source>
        <dbReference type="EMBL" id="PON88564.1"/>
    </source>
</evidence>
<gene>
    <name evidence="1" type="ORF">TorRG33x02_156290</name>
</gene>
<organism evidence="1 2">
    <name type="scientific">Trema orientale</name>
    <name type="common">Charcoal tree</name>
    <name type="synonym">Celtis orientalis</name>
    <dbReference type="NCBI Taxonomy" id="63057"/>
    <lineage>
        <taxon>Eukaryota</taxon>
        <taxon>Viridiplantae</taxon>
        <taxon>Streptophyta</taxon>
        <taxon>Embryophyta</taxon>
        <taxon>Tracheophyta</taxon>
        <taxon>Spermatophyta</taxon>
        <taxon>Magnoliopsida</taxon>
        <taxon>eudicotyledons</taxon>
        <taxon>Gunneridae</taxon>
        <taxon>Pentapetalae</taxon>
        <taxon>rosids</taxon>
        <taxon>fabids</taxon>
        <taxon>Rosales</taxon>
        <taxon>Cannabaceae</taxon>
        <taxon>Trema</taxon>
    </lineage>
</organism>
<dbReference type="AlphaFoldDB" id="A0A2P5ESN8"/>
<proteinExistence type="predicted"/>
<dbReference type="Proteomes" id="UP000237000">
    <property type="component" value="Unassembled WGS sequence"/>
</dbReference>
<evidence type="ECO:0000313" key="2">
    <source>
        <dbReference type="Proteomes" id="UP000237000"/>
    </source>
</evidence>
<feature type="non-terminal residue" evidence="1">
    <location>
        <position position="82"/>
    </location>
</feature>
<reference evidence="2" key="1">
    <citation type="submission" date="2016-06" db="EMBL/GenBank/DDBJ databases">
        <title>Parallel loss of symbiosis genes in relatives of nitrogen-fixing non-legume Parasponia.</title>
        <authorList>
            <person name="Van Velzen R."/>
            <person name="Holmer R."/>
            <person name="Bu F."/>
            <person name="Rutten L."/>
            <person name="Van Zeijl A."/>
            <person name="Liu W."/>
            <person name="Santuari L."/>
            <person name="Cao Q."/>
            <person name="Sharma T."/>
            <person name="Shen D."/>
            <person name="Roswanjaya Y."/>
            <person name="Wardhani T."/>
            <person name="Kalhor M.S."/>
            <person name="Jansen J."/>
            <person name="Van den Hoogen J."/>
            <person name="Gungor B."/>
            <person name="Hartog M."/>
            <person name="Hontelez J."/>
            <person name="Verver J."/>
            <person name="Yang W.-C."/>
            <person name="Schijlen E."/>
            <person name="Repin R."/>
            <person name="Schilthuizen M."/>
            <person name="Schranz E."/>
            <person name="Heidstra R."/>
            <person name="Miyata K."/>
            <person name="Fedorova E."/>
            <person name="Kohlen W."/>
            <person name="Bisseling T."/>
            <person name="Smit S."/>
            <person name="Geurts R."/>
        </authorList>
    </citation>
    <scope>NUCLEOTIDE SEQUENCE [LARGE SCALE GENOMIC DNA]</scope>
    <source>
        <strain evidence="2">cv. RG33-2</strain>
    </source>
</reference>
<protein>
    <submittedName>
        <fullName evidence="1">Uncharacterized protein</fullName>
    </submittedName>
</protein>
<dbReference type="InParanoid" id="A0A2P5ESN8"/>